<dbReference type="SUPFAM" id="SSF55874">
    <property type="entry name" value="ATPase domain of HSP90 chaperone/DNA topoisomerase II/histidine kinase"/>
    <property type="match status" value="1"/>
</dbReference>
<dbReference type="Gene3D" id="3.30.565.10">
    <property type="entry name" value="Histidine kinase-like ATPase, C-terminal domain"/>
    <property type="match status" value="1"/>
</dbReference>
<evidence type="ECO:0000259" key="13">
    <source>
        <dbReference type="PROSITE" id="PS50109"/>
    </source>
</evidence>
<evidence type="ECO:0000259" key="14">
    <source>
        <dbReference type="PROSITE" id="PS50885"/>
    </source>
</evidence>
<dbReference type="KEGG" id="smam:Mal15_05720"/>
<dbReference type="PANTHER" id="PTHR45436">
    <property type="entry name" value="SENSOR HISTIDINE KINASE YKOH"/>
    <property type="match status" value="1"/>
</dbReference>
<evidence type="ECO:0000256" key="10">
    <source>
        <dbReference type="ARBA" id="ARBA00023136"/>
    </source>
</evidence>
<keyword evidence="11" id="KW-0175">Coiled coil</keyword>
<organism evidence="15 16">
    <name type="scientific">Stieleria maiorica</name>
    <dbReference type="NCBI Taxonomy" id="2795974"/>
    <lineage>
        <taxon>Bacteria</taxon>
        <taxon>Pseudomonadati</taxon>
        <taxon>Planctomycetota</taxon>
        <taxon>Planctomycetia</taxon>
        <taxon>Pirellulales</taxon>
        <taxon>Pirellulaceae</taxon>
        <taxon>Stieleria</taxon>
    </lineage>
</organism>
<dbReference type="PROSITE" id="PS50885">
    <property type="entry name" value="HAMP"/>
    <property type="match status" value="1"/>
</dbReference>
<accession>A0A5B9MAH2</accession>
<dbReference type="InterPro" id="IPR003660">
    <property type="entry name" value="HAMP_dom"/>
</dbReference>
<comment type="catalytic activity">
    <reaction evidence="1">
        <text>ATP + protein L-histidine = ADP + protein N-phospho-L-histidine.</text>
        <dbReference type="EC" id="2.7.13.3"/>
    </reaction>
</comment>
<dbReference type="EMBL" id="CP036264">
    <property type="protein sequence ID" value="QEF96544.1"/>
    <property type="molecule type" value="Genomic_DNA"/>
</dbReference>
<feature type="transmembrane region" description="Helical" evidence="12">
    <location>
        <begin position="169"/>
        <end position="190"/>
    </location>
</feature>
<dbReference type="SUPFAM" id="SSF158472">
    <property type="entry name" value="HAMP domain-like"/>
    <property type="match status" value="1"/>
</dbReference>
<keyword evidence="6 12" id="KW-0812">Transmembrane</keyword>
<gene>
    <name evidence="15" type="primary">zraS_1</name>
    <name evidence="15" type="ORF">Mal15_05720</name>
</gene>
<comment type="subcellular location">
    <subcellularLocation>
        <location evidence="2">Membrane</location>
    </subcellularLocation>
</comment>
<keyword evidence="7" id="KW-0418">Kinase</keyword>
<evidence type="ECO:0000256" key="4">
    <source>
        <dbReference type="ARBA" id="ARBA00022553"/>
    </source>
</evidence>
<dbReference type="Pfam" id="PF02518">
    <property type="entry name" value="HATPase_c"/>
    <property type="match status" value="1"/>
</dbReference>
<dbReference type="CDD" id="cd06225">
    <property type="entry name" value="HAMP"/>
    <property type="match status" value="1"/>
</dbReference>
<keyword evidence="8 12" id="KW-1133">Transmembrane helix</keyword>
<dbReference type="InterPro" id="IPR004358">
    <property type="entry name" value="Sig_transdc_His_kin-like_C"/>
</dbReference>
<evidence type="ECO:0000256" key="12">
    <source>
        <dbReference type="SAM" id="Phobius"/>
    </source>
</evidence>
<feature type="coiled-coil region" evidence="11">
    <location>
        <begin position="240"/>
        <end position="282"/>
    </location>
</feature>
<evidence type="ECO:0000256" key="3">
    <source>
        <dbReference type="ARBA" id="ARBA00012438"/>
    </source>
</evidence>
<dbReference type="GO" id="GO:0004673">
    <property type="term" value="F:protein histidine kinase activity"/>
    <property type="evidence" value="ECO:0007669"/>
    <property type="project" value="UniProtKB-EC"/>
</dbReference>
<dbReference type="InterPro" id="IPR003594">
    <property type="entry name" value="HATPase_dom"/>
</dbReference>
<dbReference type="InterPro" id="IPR036890">
    <property type="entry name" value="HATPase_C_sf"/>
</dbReference>
<evidence type="ECO:0000256" key="2">
    <source>
        <dbReference type="ARBA" id="ARBA00004370"/>
    </source>
</evidence>
<dbReference type="RefSeq" id="WP_147866347.1">
    <property type="nucleotide sequence ID" value="NZ_CP036264.1"/>
</dbReference>
<evidence type="ECO:0000256" key="5">
    <source>
        <dbReference type="ARBA" id="ARBA00022679"/>
    </source>
</evidence>
<dbReference type="Gene3D" id="1.10.287.130">
    <property type="match status" value="1"/>
</dbReference>
<dbReference type="EC" id="2.7.13.3" evidence="3"/>
<dbReference type="PROSITE" id="PS51257">
    <property type="entry name" value="PROKAR_LIPOPROTEIN"/>
    <property type="match status" value="1"/>
</dbReference>
<evidence type="ECO:0000313" key="16">
    <source>
        <dbReference type="Proteomes" id="UP000321353"/>
    </source>
</evidence>
<dbReference type="InterPro" id="IPR005467">
    <property type="entry name" value="His_kinase_dom"/>
</dbReference>
<proteinExistence type="predicted"/>
<keyword evidence="9" id="KW-0902">Two-component regulatory system</keyword>
<name>A0A5B9MAH2_9BACT</name>
<dbReference type="InterPro" id="IPR033417">
    <property type="entry name" value="CHASE8"/>
</dbReference>
<feature type="domain" description="Histidine kinase" evidence="13">
    <location>
        <begin position="391"/>
        <end position="572"/>
    </location>
</feature>
<feature type="transmembrane region" description="Helical" evidence="12">
    <location>
        <begin position="17"/>
        <end position="39"/>
    </location>
</feature>
<dbReference type="SMART" id="SM00387">
    <property type="entry name" value="HATPase_c"/>
    <property type="match status" value="1"/>
</dbReference>
<dbReference type="InterPro" id="IPR050428">
    <property type="entry name" value="TCS_sensor_his_kinase"/>
</dbReference>
<dbReference type="PANTHER" id="PTHR45436:SF5">
    <property type="entry name" value="SENSOR HISTIDINE KINASE TRCS"/>
    <property type="match status" value="1"/>
</dbReference>
<evidence type="ECO:0000256" key="1">
    <source>
        <dbReference type="ARBA" id="ARBA00000085"/>
    </source>
</evidence>
<dbReference type="PRINTS" id="PR00344">
    <property type="entry name" value="BCTRLSENSOR"/>
</dbReference>
<keyword evidence="16" id="KW-1185">Reference proteome</keyword>
<evidence type="ECO:0000256" key="6">
    <source>
        <dbReference type="ARBA" id="ARBA00022692"/>
    </source>
</evidence>
<evidence type="ECO:0000313" key="15">
    <source>
        <dbReference type="EMBL" id="QEF96544.1"/>
    </source>
</evidence>
<keyword evidence="4" id="KW-0597">Phosphoprotein</keyword>
<dbReference type="Gene3D" id="6.10.340.10">
    <property type="match status" value="1"/>
</dbReference>
<evidence type="ECO:0000256" key="8">
    <source>
        <dbReference type="ARBA" id="ARBA00022989"/>
    </source>
</evidence>
<evidence type="ECO:0000256" key="7">
    <source>
        <dbReference type="ARBA" id="ARBA00022777"/>
    </source>
</evidence>
<evidence type="ECO:0000256" key="11">
    <source>
        <dbReference type="SAM" id="Coils"/>
    </source>
</evidence>
<feature type="domain" description="HAMP" evidence="14">
    <location>
        <begin position="192"/>
        <end position="245"/>
    </location>
</feature>
<reference evidence="15 16" key="1">
    <citation type="submission" date="2019-02" db="EMBL/GenBank/DDBJ databases">
        <title>Planctomycetal bacteria perform biofilm scaping via a novel small molecule.</title>
        <authorList>
            <person name="Jeske O."/>
            <person name="Boedeker C."/>
            <person name="Wiegand S."/>
            <person name="Breitling P."/>
            <person name="Kallscheuer N."/>
            <person name="Jogler M."/>
            <person name="Rohde M."/>
            <person name="Petersen J."/>
            <person name="Medema M.H."/>
            <person name="Surup F."/>
            <person name="Jogler C."/>
        </authorList>
    </citation>
    <scope>NUCLEOTIDE SEQUENCE [LARGE SCALE GENOMIC DNA]</scope>
    <source>
        <strain evidence="15 16">Mal15</strain>
    </source>
</reference>
<protein>
    <recommendedName>
        <fullName evidence="3">histidine kinase</fullName>
        <ecNumber evidence="3">2.7.13.3</ecNumber>
    </recommendedName>
</protein>
<dbReference type="PROSITE" id="PS50109">
    <property type="entry name" value="HIS_KIN"/>
    <property type="match status" value="1"/>
</dbReference>
<dbReference type="AlphaFoldDB" id="A0A5B9MAH2"/>
<sequence length="581" mass="63668">MGITNKRFRDVSVRTKLTFLAATAITLAVTVACVIFVVLDVRRISASKATQLTAIAETLSTNSTAAIAFGQQDAAEELLAAVKRRPTITTACILDSDQNLFAIYRRGGVDHHSADRSLPSGRSIAGGARYSDDGFLEVAVPIIDDGNRLGTLILRETTADLKQARRSHLLAAAVVLALSIIIGVFAISHLQESVTAPILRLASTAKKISQSDDCSIRVYHDGEDEIGVLYRQFNDMLDRVQSREKAVIQASKRLKELNQDLEQRVENRTRELESSNTALQNQVEARDHATKQLQETHAQLLEVSRRAGMADIANGVLHNIGNVLNSLNISANLIDQRVRNIKLASVEKAVQLLTQNEDDLAEFLLETDQGKILPRYLGKLSESMRDDQRSILDEVVSLASNVEHIKDIVRAQQSHAGAFGVTEQLQPESLFEDAIRFVHDSFSKHDVKLVREYDPVAVIEIEKAKAIQIIVNLVKNAKESVLEHDSDTKRVTLRLRQDGDEVWFQVRDSGIGIAPDRITTIFSNGFTTKKDGHGFGLHASAIAAVEMGGRLMVHSDGIGKGATFTLVLPVSLRSPGKAFAG</sequence>
<evidence type="ECO:0000256" key="9">
    <source>
        <dbReference type="ARBA" id="ARBA00023012"/>
    </source>
</evidence>
<dbReference type="SUPFAM" id="SSF58104">
    <property type="entry name" value="Methyl-accepting chemotaxis protein (MCP) signaling domain"/>
    <property type="match status" value="1"/>
</dbReference>
<keyword evidence="5 15" id="KW-0808">Transferase</keyword>
<dbReference type="GO" id="GO:0005886">
    <property type="term" value="C:plasma membrane"/>
    <property type="evidence" value="ECO:0007669"/>
    <property type="project" value="TreeGrafter"/>
</dbReference>
<keyword evidence="10 12" id="KW-0472">Membrane</keyword>
<dbReference type="GO" id="GO:0000160">
    <property type="term" value="P:phosphorelay signal transduction system"/>
    <property type="evidence" value="ECO:0007669"/>
    <property type="project" value="UniProtKB-KW"/>
</dbReference>
<dbReference type="Proteomes" id="UP000321353">
    <property type="component" value="Chromosome"/>
</dbReference>
<dbReference type="Pfam" id="PF00672">
    <property type="entry name" value="HAMP"/>
    <property type="match status" value="1"/>
</dbReference>
<dbReference type="Pfam" id="PF17152">
    <property type="entry name" value="CHASE8"/>
    <property type="match status" value="1"/>
</dbReference>
<dbReference type="SMART" id="SM00304">
    <property type="entry name" value="HAMP"/>
    <property type="match status" value="1"/>
</dbReference>